<evidence type="ECO:0000256" key="4">
    <source>
        <dbReference type="ARBA" id="ARBA00023163"/>
    </source>
</evidence>
<dbReference type="EMBL" id="CP138204">
    <property type="protein sequence ID" value="WPC76631.1"/>
    <property type="molecule type" value="Genomic_DNA"/>
</dbReference>
<keyword evidence="3" id="KW-0238">DNA-binding</keyword>
<dbReference type="Pfam" id="PF03466">
    <property type="entry name" value="LysR_substrate"/>
    <property type="match status" value="1"/>
</dbReference>
<evidence type="ECO:0000256" key="2">
    <source>
        <dbReference type="ARBA" id="ARBA00023015"/>
    </source>
</evidence>
<dbReference type="InterPro" id="IPR036388">
    <property type="entry name" value="WH-like_DNA-bd_sf"/>
</dbReference>
<dbReference type="PANTHER" id="PTHR30126">
    <property type="entry name" value="HTH-TYPE TRANSCRIPTIONAL REGULATOR"/>
    <property type="match status" value="1"/>
</dbReference>
<dbReference type="InterPro" id="IPR036390">
    <property type="entry name" value="WH_DNA-bd_sf"/>
</dbReference>
<dbReference type="Proteomes" id="UP001304071">
    <property type="component" value="Chromosome 2"/>
</dbReference>
<protein>
    <submittedName>
        <fullName evidence="6">LysR family transcriptional regulator</fullName>
    </submittedName>
</protein>
<dbReference type="CDD" id="cd05466">
    <property type="entry name" value="PBP2_LTTR_substrate"/>
    <property type="match status" value="1"/>
</dbReference>
<dbReference type="Pfam" id="PF00126">
    <property type="entry name" value="HTH_1"/>
    <property type="match status" value="1"/>
</dbReference>
<proteinExistence type="inferred from homology"/>
<sequence length="301" mass="33736">MFKTTLDQWIVFKTVAEQKGFSAAAEVLNRSQSTISYSMSKLQSQIGVQLVYMEGKKCELTSSGKLLLQTVKTIINDFDYLETVAQGISKGIEANLTLSIDTLFPRELLFDAIASFGKQFPATEVFIDEHLRLMPSDKREYDLSVSTSEHGLIPGPKLLDVPLIPVAHREHPIFTANIPYYSVEDIAAHKQIFYKRSLGTELETMPSTPNKMWTVDSLESAIAAIRANLCYGWLPKHHVESIIAQGEVQVVSFENPPVCEVPLYLVEKNLVARGPAARCLAGLIRERCERALREERNKYAS</sequence>
<evidence type="ECO:0000256" key="3">
    <source>
        <dbReference type="ARBA" id="ARBA00023125"/>
    </source>
</evidence>
<gene>
    <name evidence="6" type="ORF">R8Z52_19065</name>
</gene>
<evidence type="ECO:0000313" key="7">
    <source>
        <dbReference type="Proteomes" id="UP001304071"/>
    </source>
</evidence>
<dbReference type="SUPFAM" id="SSF46785">
    <property type="entry name" value="Winged helix' DNA-binding domain"/>
    <property type="match status" value="1"/>
</dbReference>
<dbReference type="SUPFAM" id="SSF53850">
    <property type="entry name" value="Periplasmic binding protein-like II"/>
    <property type="match status" value="1"/>
</dbReference>
<keyword evidence="4" id="KW-0804">Transcription</keyword>
<keyword evidence="7" id="KW-1185">Reference proteome</keyword>
<dbReference type="InterPro" id="IPR000847">
    <property type="entry name" value="LysR_HTH_N"/>
</dbReference>
<dbReference type="Gene3D" id="3.40.190.290">
    <property type="match status" value="1"/>
</dbReference>
<evidence type="ECO:0000259" key="5">
    <source>
        <dbReference type="PROSITE" id="PS50931"/>
    </source>
</evidence>
<dbReference type="PROSITE" id="PS50931">
    <property type="entry name" value="HTH_LYSR"/>
    <property type="match status" value="1"/>
</dbReference>
<feature type="domain" description="HTH lysR-type" evidence="5">
    <location>
        <begin position="4"/>
        <end position="61"/>
    </location>
</feature>
<reference evidence="6 7" key="1">
    <citation type="submission" date="2023-11" db="EMBL/GenBank/DDBJ databases">
        <title>Plant-associative lifestyle of Vibrio porteresiae and its evolutionary dynamics.</title>
        <authorList>
            <person name="Rameshkumar N."/>
            <person name="Kirti K."/>
        </authorList>
    </citation>
    <scope>NUCLEOTIDE SEQUENCE [LARGE SCALE GENOMIC DNA]</scope>
    <source>
        <strain evidence="6 7">MSSRF30</strain>
    </source>
</reference>
<organism evidence="6 7">
    <name type="scientific">Vibrio porteresiae DSM 19223</name>
    <dbReference type="NCBI Taxonomy" id="1123496"/>
    <lineage>
        <taxon>Bacteria</taxon>
        <taxon>Pseudomonadati</taxon>
        <taxon>Pseudomonadota</taxon>
        <taxon>Gammaproteobacteria</taxon>
        <taxon>Vibrionales</taxon>
        <taxon>Vibrionaceae</taxon>
        <taxon>Vibrio</taxon>
    </lineage>
</organism>
<dbReference type="PANTHER" id="PTHR30126:SF88">
    <property type="entry name" value="TRANSCRIPTIONAL REGULATOR-RELATED"/>
    <property type="match status" value="1"/>
</dbReference>
<evidence type="ECO:0000313" key="6">
    <source>
        <dbReference type="EMBL" id="WPC76631.1"/>
    </source>
</evidence>
<accession>A0ABZ0QJF3</accession>
<dbReference type="RefSeq" id="WP_261897033.1">
    <property type="nucleotide sequence ID" value="NZ_AP024896.1"/>
</dbReference>
<evidence type="ECO:0000256" key="1">
    <source>
        <dbReference type="ARBA" id="ARBA00009437"/>
    </source>
</evidence>
<dbReference type="InterPro" id="IPR005119">
    <property type="entry name" value="LysR_subst-bd"/>
</dbReference>
<comment type="similarity">
    <text evidence="1">Belongs to the LysR transcriptional regulatory family.</text>
</comment>
<dbReference type="Gene3D" id="1.10.10.10">
    <property type="entry name" value="Winged helix-like DNA-binding domain superfamily/Winged helix DNA-binding domain"/>
    <property type="match status" value="1"/>
</dbReference>
<keyword evidence="2" id="KW-0805">Transcription regulation</keyword>
<name>A0ABZ0QJF3_9VIBR</name>